<dbReference type="AlphaFoldDB" id="A0A9P6Y217"/>
<accession>A0A9P6Y217</accession>
<keyword evidence="3" id="KW-1185">Reference proteome</keyword>
<feature type="compositionally biased region" description="Basic residues" evidence="1">
    <location>
        <begin position="66"/>
        <end position="75"/>
    </location>
</feature>
<evidence type="ECO:0000313" key="3">
    <source>
        <dbReference type="Proteomes" id="UP000740926"/>
    </source>
</evidence>
<evidence type="ECO:0000256" key="1">
    <source>
        <dbReference type="SAM" id="MobiDB-lite"/>
    </source>
</evidence>
<evidence type="ECO:0000313" key="2">
    <source>
        <dbReference type="EMBL" id="KAG1537632.1"/>
    </source>
</evidence>
<sequence length="138" mass="14716">MLGAQHGLLQADSMENQGPQQAQTGDSARLFHFPGAGQSDPNPPDRGQHPGDAARSAHGAAGSRRGAARRARVHRPREGQGAGRRSRRQPQPRPGPGGRRPQGTDRLDGRRPGRGFQRIVAGRAAARRHPDGWLAGRG</sequence>
<reference evidence="2 3" key="1">
    <citation type="journal article" date="2020" name="Microb. Genom.">
        <title>Genetic diversity of clinical and environmental Mucorales isolates obtained from an investigation of mucormycosis cases among solid organ transplant recipients.</title>
        <authorList>
            <person name="Nguyen M.H."/>
            <person name="Kaul D."/>
            <person name="Muto C."/>
            <person name="Cheng S.J."/>
            <person name="Richter R.A."/>
            <person name="Bruno V.M."/>
            <person name="Liu G."/>
            <person name="Beyhan S."/>
            <person name="Sundermann A.J."/>
            <person name="Mounaud S."/>
            <person name="Pasculle A.W."/>
            <person name="Nierman W.C."/>
            <person name="Driscoll E."/>
            <person name="Cumbie R."/>
            <person name="Clancy C.J."/>
            <person name="Dupont C.L."/>
        </authorList>
    </citation>
    <scope>NUCLEOTIDE SEQUENCE [LARGE SCALE GENOMIC DNA]</scope>
    <source>
        <strain evidence="2 3">GL24</strain>
    </source>
</reference>
<feature type="compositionally biased region" description="Polar residues" evidence="1">
    <location>
        <begin position="13"/>
        <end position="26"/>
    </location>
</feature>
<feature type="compositionally biased region" description="Basic and acidic residues" evidence="1">
    <location>
        <begin position="102"/>
        <end position="111"/>
    </location>
</feature>
<feature type="region of interest" description="Disordered" evidence="1">
    <location>
        <begin position="1"/>
        <end position="138"/>
    </location>
</feature>
<comment type="caution">
    <text evidence="2">The sequence shown here is derived from an EMBL/GenBank/DDBJ whole genome shotgun (WGS) entry which is preliminary data.</text>
</comment>
<dbReference type="Proteomes" id="UP000740926">
    <property type="component" value="Unassembled WGS sequence"/>
</dbReference>
<organism evidence="2 3">
    <name type="scientific">Rhizopus delemar</name>
    <dbReference type="NCBI Taxonomy" id="936053"/>
    <lineage>
        <taxon>Eukaryota</taxon>
        <taxon>Fungi</taxon>
        <taxon>Fungi incertae sedis</taxon>
        <taxon>Mucoromycota</taxon>
        <taxon>Mucoromycotina</taxon>
        <taxon>Mucoromycetes</taxon>
        <taxon>Mucorales</taxon>
        <taxon>Mucorineae</taxon>
        <taxon>Rhizopodaceae</taxon>
        <taxon>Rhizopus</taxon>
    </lineage>
</organism>
<name>A0A9P6Y217_9FUNG</name>
<proteinExistence type="predicted"/>
<feature type="compositionally biased region" description="Low complexity" evidence="1">
    <location>
        <begin position="53"/>
        <end position="65"/>
    </location>
</feature>
<dbReference type="EMBL" id="JAANIU010007493">
    <property type="protein sequence ID" value="KAG1537632.1"/>
    <property type="molecule type" value="Genomic_DNA"/>
</dbReference>
<gene>
    <name evidence="2" type="ORF">G6F50_014828</name>
</gene>
<protein>
    <submittedName>
        <fullName evidence="2">Uncharacterized protein</fullName>
    </submittedName>
</protein>